<dbReference type="EMBL" id="KN450645">
    <property type="protein sequence ID" value="KHG29580.1"/>
    <property type="molecule type" value="Genomic_DNA"/>
</dbReference>
<proteinExistence type="predicted"/>
<accession>A0A0B0MF30</accession>
<organism evidence="1 5">
    <name type="scientific">Gossypium arboreum</name>
    <name type="common">Tree cotton</name>
    <name type="synonym">Gossypium nanking</name>
    <dbReference type="NCBI Taxonomy" id="29729"/>
    <lineage>
        <taxon>Eukaryota</taxon>
        <taxon>Viridiplantae</taxon>
        <taxon>Streptophyta</taxon>
        <taxon>Embryophyta</taxon>
        <taxon>Tracheophyta</taxon>
        <taxon>Spermatophyta</taxon>
        <taxon>Magnoliopsida</taxon>
        <taxon>eudicotyledons</taxon>
        <taxon>Gunneridae</taxon>
        <taxon>Pentapetalae</taxon>
        <taxon>rosids</taxon>
        <taxon>malvids</taxon>
        <taxon>Malvales</taxon>
        <taxon>Malvaceae</taxon>
        <taxon>Malvoideae</taxon>
        <taxon>Gossypium</taxon>
    </lineage>
</organism>
<dbReference type="AlphaFoldDB" id="A0A0B0MF30"/>
<protein>
    <submittedName>
        <fullName evidence="1">Uncharacterized protein</fullName>
    </submittedName>
</protein>
<evidence type="ECO:0000313" key="5">
    <source>
        <dbReference type="Proteomes" id="UP000032142"/>
    </source>
</evidence>
<gene>
    <name evidence="4" type="ORF">F383_10831</name>
    <name evidence="2" type="ORF">F383_24420</name>
    <name evidence="3" type="ORF">F383_35017</name>
    <name evidence="1" type="ORF">F383_37459</name>
</gene>
<evidence type="ECO:0000313" key="1">
    <source>
        <dbReference type="EMBL" id="KHF98048.1"/>
    </source>
</evidence>
<name>A0A0B0MF30_GOSAR</name>
<evidence type="ECO:0000313" key="2">
    <source>
        <dbReference type="EMBL" id="KHG19080.1"/>
    </source>
</evidence>
<reference evidence="5" key="2">
    <citation type="submission" date="2014-09" db="EMBL/GenBank/DDBJ databases">
        <authorList>
            <person name="Mudge J."/>
            <person name="Ramaraj T."/>
            <person name="Lindquist I.E."/>
            <person name="Bharti A.K."/>
            <person name="Sundararajan A."/>
            <person name="Cameron C.T."/>
            <person name="Woodward J.E."/>
            <person name="May G.D."/>
            <person name="Brubaker C."/>
            <person name="Broadhvest J."/>
            <person name="Wilkins T.A."/>
        </authorList>
    </citation>
    <scope>NUCLEOTIDE SEQUENCE</scope>
    <source>
        <strain evidence="5">cv. AKA8401</strain>
    </source>
</reference>
<dbReference type="EMBL" id="KN445859">
    <property type="protein sequence ID" value="KHG28645.1"/>
    <property type="molecule type" value="Genomic_DNA"/>
</dbReference>
<evidence type="ECO:0000313" key="4">
    <source>
        <dbReference type="EMBL" id="KHG29580.1"/>
    </source>
</evidence>
<dbReference type="EMBL" id="KN412133">
    <property type="protein sequence ID" value="KHG19080.1"/>
    <property type="molecule type" value="Genomic_DNA"/>
</dbReference>
<sequence>MKVRSVRGASTGAVLAYRGAGVAAEGYEGWGCCGASRDC</sequence>
<dbReference type="EMBL" id="JRRC01026161">
    <property type="protein sequence ID" value="KHF98048.1"/>
    <property type="molecule type" value="Genomic_DNA"/>
</dbReference>
<reference evidence="1" key="1">
    <citation type="submission" date="2014-09" db="EMBL/GenBank/DDBJ databases">
        <title>G. arboreum L. cv. AKA8401 A2 genome assembly version 1.0.</title>
        <authorList>
            <person name="Mudge J."/>
            <person name="Ramaraj T."/>
            <person name="Lindquist I.E."/>
            <person name="Bharti A.K."/>
            <person name="Sundararajan A."/>
            <person name="Cameron C.T."/>
            <person name="Woodward J.E."/>
            <person name="May G.D."/>
            <person name="Brubaker C."/>
            <person name="Broadhvest J."/>
            <person name="Wilkins T.A."/>
        </authorList>
    </citation>
    <scope>NUCLEOTIDE SEQUENCE</scope>
</reference>
<dbReference type="Proteomes" id="UP000032142">
    <property type="component" value="Unassembled WGS sequence"/>
</dbReference>
<keyword evidence="5" id="KW-1185">Reference proteome</keyword>
<evidence type="ECO:0000313" key="3">
    <source>
        <dbReference type="EMBL" id="KHG28645.1"/>
    </source>
</evidence>